<sequence>MQLLKIRNVLSEVTSRVADKFMSEAVDEELQLTRTNSQNEICEPEKAISQLSIEDLDENMLDDESDVTNTPDEIVACKREIDVQGDVTWQRRGHRSYNGVFTILGQEMAGKDNCILMSELNIKPGKNALFAAVIKDQARIKDAAKQAECNTKEARKLRRLLRISTVDDGAYALAPYKEFRRNVYTQGKRLLDLTKNPKYPIKKVFLVAKPHSRKCDFPSVRRT</sequence>
<name>A0A232EIC7_9HYME</name>
<dbReference type="Proteomes" id="UP000215335">
    <property type="component" value="Unassembled WGS sequence"/>
</dbReference>
<dbReference type="AlphaFoldDB" id="A0A232EIC7"/>
<evidence type="ECO:0000313" key="1">
    <source>
        <dbReference type="EMBL" id="OXU18127.1"/>
    </source>
</evidence>
<protein>
    <submittedName>
        <fullName evidence="1">Uncharacterized protein</fullName>
    </submittedName>
</protein>
<comment type="caution">
    <text evidence="1">The sequence shown here is derived from an EMBL/GenBank/DDBJ whole genome shotgun (WGS) entry which is preliminary data.</text>
</comment>
<dbReference type="EMBL" id="NNAY01004268">
    <property type="protein sequence ID" value="OXU18127.1"/>
    <property type="molecule type" value="Genomic_DNA"/>
</dbReference>
<organism evidence="1 2">
    <name type="scientific">Trichomalopsis sarcophagae</name>
    <dbReference type="NCBI Taxonomy" id="543379"/>
    <lineage>
        <taxon>Eukaryota</taxon>
        <taxon>Metazoa</taxon>
        <taxon>Ecdysozoa</taxon>
        <taxon>Arthropoda</taxon>
        <taxon>Hexapoda</taxon>
        <taxon>Insecta</taxon>
        <taxon>Pterygota</taxon>
        <taxon>Neoptera</taxon>
        <taxon>Endopterygota</taxon>
        <taxon>Hymenoptera</taxon>
        <taxon>Apocrita</taxon>
        <taxon>Proctotrupomorpha</taxon>
        <taxon>Chalcidoidea</taxon>
        <taxon>Pteromalidae</taxon>
        <taxon>Pteromalinae</taxon>
        <taxon>Trichomalopsis</taxon>
    </lineage>
</organism>
<reference evidence="1 2" key="1">
    <citation type="journal article" date="2017" name="Curr. Biol.">
        <title>The Evolution of Venom by Co-option of Single-Copy Genes.</title>
        <authorList>
            <person name="Martinson E.O."/>
            <person name="Mrinalini"/>
            <person name="Kelkar Y.D."/>
            <person name="Chang C.H."/>
            <person name="Werren J.H."/>
        </authorList>
    </citation>
    <scope>NUCLEOTIDE SEQUENCE [LARGE SCALE GENOMIC DNA]</scope>
    <source>
        <strain evidence="1 2">Alberta</strain>
        <tissue evidence="1">Whole body</tissue>
    </source>
</reference>
<evidence type="ECO:0000313" key="2">
    <source>
        <dbReference type="Proteomes" id="UP000215335"/>
    </source>
</evidence>
<accession>A0A232EIC7</accession>
<gene>
    <name evidence="1" type="ORF">TSAR_012102</name>
</gene>
<proteinExistence type="predicted"/>
<keyword evidence="2" id="KW-1185">Reference proteome</keyword>